<feature type="transmembrane region" description="Helical" evidence="4">
    <location>
        <begin position="36"/>
        <end position="60"/>
    </location>
</feature>
<dbReference type="Gene3D" id="1.20.1250.20">
    <property type="entry name" value="MFS general substrate transporter like domains"/>
    <property type="match status" value="2"/>
</dbReference>
<feature type="transmembrane region" description="Helical" evidence="4">
    <location>
        <begin position="257"/>
        <end position="280"/>
    </location>
</feature>
<keyword evidence="1 4" id="KW-0812">Transmembrane</keyword>
<feature type="transmembrane region" description="Helical" evidence="4">
    <location>
        <begin position="379"/>
        <end position="401"/>
    </location>
</feature>
<evidence type="ECO:0000259" key="5">
    <source>
        <dbReference type="PROSITE" id="PS50850"/>
    </source>
</evidence>
<protein>
    <submittedName>
        <fullName evidence="6">Major facilitator superfamily protein</fullName>
    </submittedName>
</protein>
<feature type="transmembrane region" description="Helical" evidence="4">
    <location>
        <begin position="81"/>
        <end position="100"/>
    </location>
</feature>
<dbReference type="PROSITE" id="PS50850">
    <property type="entry name" value="MFS"/>
    <property type="match status" value="1"/>
</dbReference>
<name>A0A0F0CLE8_9BACT</name>
<evidence type="ECO:0000256" key="1">
    <source>
        <dbReference type="ARBA" id="ARBA00022692"/>
    </source>
</evidence>
<dbReference type="InterPro" id="IPR011701">
    <property type="entry name" value="MFS"/>
</dbReference>
<feature type="domain" description="Major facilitator superfamily (MFS) profile" evidence="5">
    <location>
        <begin position="223"/>
        <end position="434"/>
    </location>
</feature>
<gene>
    <name evidence="6" type="ORF">OMAG_002081</name>
</gene>
<proteinExistence type="predicted"/>
<evidence type="ECO:0000313" key="7">
    <source>
        <dbReference type="Proteomes" id="UP000033428"/>
    </source>
</evidence>
<accession>A0A0F0CLE8</accession>
<feature type="transmembrane region" description="Helical" evidence="4">
    <location>
        <begin position="315"/>
        <end position="339"/>
    </location>
</feature>
<feature type="transmembrane region" description="Helical" evidence="4">
    <location>
        <begin position="229"/>
        <end position="251"/>
    </location>
</feature>
<dbReference type="PANTHER" id="PTHR23526:SF2">
    <property type="entry name" value="MAJOR FACILITATOR SUPERFAMILY (MFS) PROFILE DOMAIN-CONTAINING PROTEIN"/>
    <property type="match status" value="1"/>
</dbReference>
<evidence type="ECO:0000313" key="6">
    <source>
        <dbReference type="EMBL" id="KJJ84082.1"/>
    </source>
</evidence>
<dbReference type="InterPro" id="IPR036259">
    <property type="entry name" value="MFS_trans_sf"/>
</dbReference>
<comment type="caution">
    <text evidence="6">The sequence shown here is derived from an EMBL/GenBank/DDBJ whole genome shotgun (WGS) entry which is preliminary data.</text>
</comment>
<dbReference type="EMBL" id="JYNY01000409">
    <property type="protein sequence ID" value="KJJ84082.1"/>
    <property type="molecule type" value="Genomic_DNA"/>
</dbReference>
<keyword evidence="2 4" id="KW-1133">Transmembrane helix</keyword>
<dbReference type="PANTHER" id="PTHR23526">
    <property type="entry name" value="INTEGRAL MEMBRANE TRANSPORT PROTEIN-RELATED"/>
    <property type="match status" value="1"/>
</dbReference>
<evidence type="ECO:0000256" key="3">
    <source>
        <dbReference type="ARBA" id="ARBA00023136"/>
    </source>
</evidence>
<keyword evidence="3 4" id="KW-0472">Membrane</keyword>
<dbReference type="SUPFAM" id="SSF103473">
    <property type="entry name" value="MFS general substrate transporter"/>
    <property type="match status" value="1"/>
</dbReference>
<feature type="transmembrane region" description="Helical" evidence="4">
    <location>
        <begin position="106"/>
        <end position="130"/>
    </location>
</feature>
<dbReference type="InterPro" id="IPR052528">
    <property type="entry name" value="Sugar_transport-like"/>
</dbReference>
<evidence type="ECO:0000256" key="4">
    <source>
        <dbReference type="SAM" id="Phobius"/>
    </source>
</evidence>
<dbReference type="Proteomes" id="UP000033428">
    <property type="component" value="Unassembled WGS sequence"/>
</dbReference>
<dbReference type="GO" id="GO:0022857">
    <property type="term" value="F:transmembrane transporter activity"/>
    <property type="evidence" value="ECO:0007669"/>
    <property type="project" value="InterPro"/>
</dbReference>
<feature type="transmembrane region" description="Helical" evidence="4">
    <location>
        <begin position="351"/>
        <end position="373"/>
    </location>
</feature>
<dbReference type="Pfam" id="PF07690">
    <property type="entry name" value="MFS_1"/>
    <property type="match status" value="1"/>
</dbReference>
<evidence type="ECO:0000256" key="2">
    <source>
        <dbReference type="ARBA" id="ARBA00022989"/>
    </source>
</evidence>
<dbReference type="InterPro" id="IPR020846">
    <property type="entry name" value="MFS_dom"/>
</dbReference>
<reference evidence="6 7" key="1">
    <citation type="submission" date="2015-02" db="EMBL/GenBank/DDBJ databases">
        <title>Single-cell genomics of uncultivated deep-branching MTB reveals a conserved set of magnetosome genes.</title>
        <authorList>
            <person name="Kolinko S."/>
            <person name="Richter M."/>
            <person name="Glockner F.O."/>
            <person name="Brachmann A."/>
            <person name="Schuler D."/>
        </authorList>
    </citation>
    <scope>NUCLEOTIDE SEQUENCE [LARGE SCALE GENOMIC DNA]</scope>
    <source>
        <strain evidence="6">SKK-01</strain>
    </source>
</reference>
<feature type="transmembrane region" description="Helical" evidence="4">
    <location>
        <begin position="150"/>
        <end position="168"/>
    </location>
</feature>
<feature type="transmembrane region" description="Helical" evidence="4">
    <location>
        <begin position="12"/>
        <end position="30"/>
    </location>
</feature>
<keyword evidence="7" id="KW-1185">Reference proteome</keyword>
<dbReference type="AlphaFoldDB" id="A0A0F0CLE8"/>
<feature type="transmembrane region" description="Helical" evidence="4">
    <location>
        <begin position="292"/>
        <end position="309"/>
    </location>
</feature>
<feature type="transmembrane region" description="Helical" evidence="4">
    <location>
        <begin position="174"/>
        <end position="196"/>
    </location>
</feature>
<organism evidence="6 7">
    <name type="scientific">Candidatus Omnitrophus magneticus</name>
    <dbReference type="NCBI Taxonomy" id="1609969"/>
    <lineage>
        <taxon>Bacteria</taxon>
        <taxon>Pseudomonadati</taxon>
        <taxon>Candidatus Omnitrophota</taxon>
        <taxon>Candidatus Omnitrophus</taxon>
    </lineage>
</organism>
<sequence length="434" mass="49013">MSIRDLKEKIRKSLRFSLFDGMAASIMAGLTQDYFVPFLLLLGGTAKHVGIINALPNLFASLFQFKTAELEEFLKSRRKTIVLFVLLQVLTIIPILFIVFKGAGHPVLFITFVICFTVFGALSTASWGSLMADIVPKNKRGEYFGWRNRILGFITVGSSLSAGIILNYMKKINIFHGFFIIFLTAFLARIISAYFLSRMYEPSVEYKKEHFFSFSQFLSRTHKSNFAKFVIFVALLNFTVNIASPFFAVFMLRDLHFNYLIFTIVTISAPITAHLSITRWGKHADHAGNLKIIRLTAPIVGIVPLWWLVSQNWVFLIFAQIFSGYVWAGFNLSTSNFIYDAVTPEKRTRCIAYFNVLNGIALSFGAILGGISAEHVKSILGYNLLTLFVISSILRLVVGIYMPLLLKEVRPVHHVTYSKLFFSVIGIKSIIGKN</sequence>